<name>A0A2H3JLF7_WOLCO</name>
<gene>
    <name evidence="1" type="ORF">WOLCODRAFT_25325</name>
</gene>
<keyword evidence="2" id="KW-1185">Reference proteome</keyword>
<protein>
    <submittedName>
        <fullName evidence="1">Uncharacterized protein</fullName>
    </submittedName>
</protein>
<proteinExistence type="predicted"/>
<evidence type="ECO:0000313" key="1">
    <source>
        <dbReference type="EMBL" id="PCH42355.1"/>
    </source>
</evidence>
<dbReference type="Proteomes" id="UP000218811">
    <property type="component" value="Unassembled WGS sequence"/>
</dbReference>
<reference evidence="1 2" key="1">
    <citation type="journal article" date="2012" name="Science">
        <title>The Paleozoic origin of enzymatic lignin decomposition reconstructed from 31 fungal genomes.</title>
        <authorList>
            <person name="Floudas D."/>
            <person name="Binder M."/>
            <person name="Riley R."/>
            <person name="Barry K."/>
            <person name="Blanchette R.A."/>
            <person name="Henrissat B."/>
            <person name="Martinez A.T."/>
            <person name="Otillar R."/>
            <person name="Spatafora J.W."/>
            <person name="Yadav J.S."/>
            <person name="Aerts A."/>
            <person name="Benoit I."/>
            <person name="Boyd A."/>
            <person name="Carlson A."/>
            <person name="Copeland A."/>
            <person name="Coutinho P.M."/>
            <person name="de Vries R.P."/>
            <person name="Ferreira P."/>
            <person name="Findley K."/>
            <person name="Foster B."/>
            <person name="Gaskell J."/>
            <person name="Glotzer D."/>
            <person name="Gorecki P."/>
            <person name="Heitman J."/>
            <person name="Hesse C."/>
            <person name="Hori C."/>
            <person name="Igarashi K."/>
            <person name="Jurgens J.A."/>
            <person name="Kallen N."/>
            <person name="Kersten P."/>
            <person name="Kohler A."/>
            <person name="Kuees U."/>
            <person name="Kumar T.K.A."/>
            <person name="Kuo A."/>
            <person name="LaButti K."/>
            <person name="Larrondo L.F."/>
            <person name="Lindquist E."/>
            <person name="Ling A."/>
            <person name="Lombard V."/>
            <person name="Lucas S."/>
            <person name="Lundell T."/>
            <person name="Martin R."/>
            <person name="McLaughlin D.J."/>
            <person name="Morgenstern I."/>
            <person name="Morin E."/>
            <person name="Murat C."/>
            <person name="Nagy L.G."/>
            <person name="Nolan M."/>
            <person name="Ohm R.A."/>
            <person name="Patyshakuliyeva A."/>
            <person name="Rokas A."/>
            <person name="Ruiz-Duenas F.J."/>
            <person name="Sabat G."/>
            <person name="Salamov A."/>
            <person name="Samejima M."/>
            <person name="Schmutz J."/>
            <person name="Slot J.C."/>
            <person name="St John F."/>
            <person name="Stenlid J."/>
            <person name="Sun H."/>
            <person name="Sun S."/>
            <person name="Syed K."/>
            <person name="Tsang A."/>
            <person name="Wiebenga A."/>
            <person name="Young D."/>
            <person name="Pisabarro A."/>
            <person name="Eastwood D.C."/>
            <person name="Martin F."/>
            <person name="Cullen D."/>
            <person name="Grigoriev I.V."/>
            <person name="Hibbett D.S."/>
        </authorList>
    </citation>
    <scope>NUCLEOTIDE SEQUENCE [LARGE SCALE GENOMIC DNA]</scope>
    <source>
        <strain evidence="1 2">MD-104</strain>
    </source>
</reference>
<sequence>MDVGRLGRDNTALAMKIQVHEHTLHQIRICIPKDVSAILDINGLVGLDGLRQGDGTATLSELRDYYNEQFTHLNGSSTTALMTSSVDAAYWATSISAMTVSRRSA</sequence>
<organism evidence="1 2">
    <name type="scientific">Wolfiporia cocos (strain MD-104)</name>
    <name type="common">Brown rot fungus</name>
    <dbReference type="NCBI Taxonomy" id="742152"/>
    <lineage>
        <taxon>Eukaryota</taxon>
        <taxon>Fungi</taxon>
        <taxon>Dikarya</taxon>
        <taxon>Basidiomycota</taxon>
        <taxon>Agaricomycotina</taxon>
        <taxon>Agaricomycetes</taxon>
        <taxon>Polyporales</taxon>
        <taxon>Phaeolaceae</taxon>
        <taxon>Wolfiporia</taxon>
    </lineage>
</organism>
<dbReference type="EMBL" id="KB468124">
    <property type="protein sequence ID" value="PCH42355.1"/>
    <property type="molecule type" value="Genomic_DNA"/>
</dbReference>
<dbReference type="AlphaFoldDB" id="A0A2H3JLF7"/>
<evidence type="ECO:0000313" key="2">
    <source>
        <dbReference type="Proteomes" id="UP000218811"/>
    </source>
</evidence>
<accession>A0A2H3JLF7</accession>